<dbReference type="EMBL" id="JAOQAZ010000046">
    <property type="protein sequence ID" value="KAJ4245471.1"/>
    <property type="molecule type" value="Genomic_DNA"/>
</dbReference>
<feature type="compositionally biased region" description="Low complexity" evidence="5">
    <location>
        <begin position="201"/>
        <end position="212"/>
    </location>
</feature>
<gene>
    <name evidence="7" type="ORF">NW762_013980</name>
</gene>
<comment type="caution">
    <text evidence="7">The sequence shown here is derived from an EMBL/GenBank/DDBJ whole genome shotgun (WGS) entry which is preliminary data.</text>
</comment>
<evidence type="ECO:0000256" key="1">
    <source>
        <dbReference type="ARBA" id="ARBA00004167"/>
    </source>
</evidence>
<keyword evidence="2 6" id="KW-0812">Transmembrane</keyword>
<evidence type="ECO:0000256" key="6">
    <source>
        <dbReference type="SAM" id="Phobius"/>
    </source>
</evidence>
<reference evidence="7" key="1">
    <citation type="submission" date="2022-09" db="EMBL/GenBank/DDBJ databases">
        <title>Fusarium specimens isolated from Avocado Roots.</title>
        <authorList>
            <person name="Stajich J."/>
            <person name="Roper C."/>
            <person name="Heimlech-Rivalta G."/>
        </authorList>
    </citation>
    <scope>NUCLEOTIDE SEQUENCE</scope>
    <source>
        <strain evidence="7">CF00136</strain>
    </source>
</reference>
<dbReference type="InterPro" id="IPR051694">
    <property type="entry name" value="Immunoregulatory_rcpt-like"/>
</dbReference>
<accession>A0A9W8V6Y3</accession>
<evidence type="ECO:0000313" key="8">
    <source>
        <dbReference type="Proteomes" id="UP001152049"/>
    </source>
</evidence>
<keyword evidence="4 6" id="KW-0472">Membrane</keyword>
<dbReference type="GO" id="GO:0016020">
    <property type="term" value="C:membrane"/>
    <property type="evidence" value="ECO:0007669"/>
    <property type="project" value="UniProtKB-SubCell"/>
</dbReference>
<keyword evidence="3 6" id="KW-1133">Transmembrane helix</keyword>
<dbReference type="CDD" id="cd00161">
    <property type="entry name" value="beta-trefoil_Ricin-like"/>
    <property type="match status" value="1"/>
</dbReference>
<proteinExistence type="predicted"/>
<sequence length="308" mass="33451">MSDLKPATALDPNVWYQVTEEAVDRSYDRDFKGMLQANQNSTADDNDLHVWPTKRNGKNVEAYWQFQPVTKVPGRYAIRYSQTETAKQLSVCFVADASDKDTSTRPCLLDVSDDETQQWDISEWASDSTYRFVNVKNGTKSYMDVIPNGPVFLNSDVGNTTYQSRQHWLMTSAMEVNDSAYSAVAPGKATGPSTTATGERSSSASDSTTSTSHKGLSSGAIAGIAVGSVLGVTALLLAALFLWRSNKRKSQLANKATGNELGSERGKSETGSAAPMTLEDVGKPHEGSELPSDPVYAELPAEQRFELP</sequence>
<dbReference type="PANTHER" id="PTHR15549">
    <property type="entry name" value="PAIRED IMMUNOGLOBULIN-LIKE TYPE 2 RECEPTOR"/>
    <property type="match status" value="1"/>
</dbReference>
<feature type="transmembrane region" description="Helical" evidence="6">
    <location>
        <begin position="220"/>
        <end position="243"/>
    </location>
</feature>
<dbReference type="SUPFAM" id="SSF50370">
    <property type="entry name" value="Ricin B-like lectins"/>
    <property type="match status" value="1"/>
</dbReference>
<keyword evidence="8" id="KW-1185">Reference proteome</keyword>
<organism evidence="7 8">
    <name type="scientific">Fusarium torreyae</name>
    <dbReference type="NCBI Taxonomy" id="1237075"/>
    <lineage>
        <taxon>Eukaryota</taxon>
        <taxon>Fungi</taxon>
        <taxon>Dikarya</taxon>
        <taxon>Ascomycota</taxon>
        <taxon>Pezizomycotina</taxon>
        <taxon>Sordariomycetes</taxon>
        <taxon>Hypocreomycetidae</taxon>
        <taxon>Hypocreales</taxon>
        <taxon>Nectriaceae</taxon>
        <taxon>Fusarium</taxon>
    </lineage>
</organism>
<evidence type="ECO:0000256" key="2">
    <source>
        <dbReference type="ARBA" id="ARBA00022692"/>
    </source>
</evidence>
<dbReference type="Proteomes" id="UP001152049">
    <property type="component" value="Unassembled WGS sequence"/>
</dbReference>
<dbReference type="OrthoDB" id="4158815at2759"/>
<feature type="region of interest" description="Disordered" evidence="5">
    <location>
        <begin position="184"/>
        <end position="215"/>
    </location>
</feature>
<protein>
    <recommendedName>
        <fullName evidence="9">Ricin B lectin domain-containing protein</fullName>
    </recommendedName>
</protein>
<name>A0A9W8V6Y3_9HYPO</name>
<comment type="subcellular location">
    <subcellularLocation>
        <location evidence="1">Membrane</location>
        <topology evidence="1">Single-pass membrane protein</topology>
    </subcellularLocation>
</comment>
<dbReference type="GO" id="GO:0071944">
    <property type="term" value="C:cell periphery"/>
    <property type="evidence" value="ECO:0007669"/>
    <property type="project" value="UniProtKB-ARBA"/>
</dbReference>
<feature type="region of interest" description="Disordered" evidence="5">
    <location>
        <begin position="252"/>
        <end position="308"/>
    </location>
</feature>
<dbReference type="InterPro" id="IPR035992">
    <property type="entry name" value="Ricin_B-like_lectins"/>
</dbReference>
<evidence type="ECO:0000313" key="7">
    <source>
        <dbReference type="EMBL" id="KAJ4245471.1"/>
    </source>
</evidence>
<dbReference type="AlphaFoldDB" id="A0A9W8V6Y3"/>
<dbReference type="Gene3D" id="2.80.10.50">
    <property type="match status" value="1"/>
</dbReference>
<evidence type="ECO:0000256" key="5">
    <source>
        <dbReference type="SAM" id="MobiDB-lite"/>
    </source>
</evidence>
<evidence type="ECO:0000256" key="4">
    <source>
        <dbReference type="ARBA" id="ARBA00023136"/>
    </source>
</evidence>
<evidence type="ECO:0000256" key="3">
    <source>
        <dbReference type="ARBA" id="ARBA00022989"/>
    </source>
</evidence>
<feature type="compositionally biased region" description="Polar residues" evidence="5">
    <location>
        <begin position="191"/>
        <end position="200"/>
    </location>
</feature>
<dbReference type="PANTHER" id="PTHR15549:SF6">
    <property type="entry name" value="MID2 DOMAIN-CONTAINING PROTEIN"/>
    <property type="match status" value="1"/>
</dbReference>
<evidence type="ECO:0008006" key="9">
    <source>
        <dbReference type="Google" id="ProtNLM"/>
    </source>
</evidence>